<dbReference type="EMBL" id="CAJVAS010000003">
    <property type="protein sequence ID" value="CAG7608359.1"/>
    <property type="molecule type" value="Genomic_DNA"/>
</dbReference>
<protein>
    <submittedName>
        <fullName evidence="2">Uncharacterized protein</fullName>
    </submittedName>
</protein>
<feature type="region of interest" description="Disordered" evidence="1">
    <location>
        <begin position="1"/>
        <end position="23"/>
    </location>
</feature>
<dbReference type="AlphaFoldDB" id="A0A916JXI3"/>
<evidence type="ECO:0000313" key="3">
    <source>
        <dbReference type="Proteomes" id="UP000693672"/>
    </source>
</evidence>
<comment type="caution">
    <text evidence="2">The sequence shown here is derived from an EMBL/GenBank/DDBJ whole genome shotgun (WGS) entry which is preliminary data.</text>
</comment>
<evidence type="ECO:0000313" key="2">
    <source>
        <dbReference type="EMBL" id="CAG7608359.1"/>
    </source>
</evidence>
<organism evidence="2 3">
    <name type="scientific">Paenibacillus solanacearum</name>
    <dbReference type="NCBI Taxonomy" id="2048548"/>
    <lineage>
        <taxon>Bacteria</taxon>
        <taxon>Bacillati</taxon>
        <taxon>Bacillota</taxon>
        <taxon>Bacilli</taxon>
        <taxon>Bacillales</taxon>
        <taxon>Paenibacillaceae</taxon>
        <taxon>Paenibacillus</taxon>
    </lineage>
</organism>
<keyword evidence="3" id="KW-1185">Reference proteome</keyword>
<sequence>MSQMIGALTTAKTETQSRGKWITGRSPYCSQHLL</sequence>
<proteinExistence type="predicted"/>
<dbReference type="Proteomes" id="UP000693672">
    <property type="component" value="Unassembled WGS sequence"/>
</dbReference>
<gene>
    <name evidence="2" type="ORF">PAESOLCIP111_01054</name>
</gene>
<reference evidence="2" key="1">
    <citation type="submission" date="2021-06" db="EMBL/GenBank/DDBJ databases">
        <authorList>
            <person name="Criscuolo A."/>
        </authorList>
    </citation>
    <scope>NUCLEOTIDE SEQUENCE</scope>
    <source>
        <strain evidence="2">CIP111600</strain>
    </source>
</reference>
<accession>A0A916JXI3</accession>
<evidence type="ECO:0000256" key="1">
    <source>
        <dbReference type="SAM" id="MobiDB-lite"/>
    </source>
</evidence>
<name>A0A916JXI3_9BACL</name>